<organism evidence="1 2">
    <name type="scientific">Brachionus plicatilis</name>
    <name type="common">Marine rotifer</name>
    <name type="synonym">Brachionus muelleri</name>
    <dbReference type="NCBI Taxonomy" id="10195"/>
    <lineage>
        <taxon>Eukaryota</taxon>
        <taxon>Metazoa</taxon>
        <taxon>Spiralia</taxon>
        <taxon>Gnathifera</taxon>
        <taxon>Rotifera</taxon>
        <taxon>Eurotatoria</taxon>
        <taxon>Monogononta</taxon>
        <taxon>Pseudotrocha</taxon>
        <taxon>Ploima</taxon>
        <taxon>Brachionidae</taxon>
        <taxon>Brachionus</taxon>
    </lineage>
</organism>
<gene>
    <name evidence="1" type="ORF">BpHYR1_030425</name>
</gene>
<proteinExistence type="predicted"/>
<dbReference type="Proteomes" id="UP000276133">
    <property type="component" value="Unassembled WGS sequence"/>
</dbReference>
<reference evidence="1 2" key="1">
    <citation type="journal article" date="2018" name="Sci. Rep.">
        <title>Genomic signatures of local adaptation to the degree of environmental predictability in rotifers.</title>
        <authorList>
            <person name="Franch-Gras L."/>
            <person name="Hahn C."/>
            <person name="Garcia-Roger E.M."/>
            <person name="Carmona M.J."/>
            <person name="Serra M."/>
            <person name="Gomez A."/>
        </authorList>
    </citation>
    <scope>NUCLEOTIDE SEQUENCE [LARGE SCALE GENOMIC DNA]</scope>
    <source>
        <strain evidence="1">HYR1</strain>
    </source>
</reference>
<feature type="non-terminal residue" evidence="1">
    <location>
        <position position="1"/>
    </location>
</feature>
<keyword evidence="2" id="KW-1185">Reference proteome</keyword>
<dbReference type="AlphaFoldDB" id="A0A3M7P8P3"/>
<accession>A0A3M7P8P3</accession>
<dbReference type="EMBL" id="REGN01012614">
    <property type="protein sequence ID" value="RMZ95074.1"/>
    <property type="molecule type" value="Genomic_DNA"/>
</dbReference>
<name>A0A3M7P8P3_BRAPC</name>
<evidence type="ECO:0000313" key="1">
    <source>
        <dbReference type="EMBL" id="RMZ95074.1"/>
    </source>
</evidence>
<evidence type="ECO:0000313" key="2">
    <source>
        <dbReference type="Proteomes" id="UP000276133"/>
    </source>
</evidence>
<comment type="caution">
    <text evidence="1">The sequence shown here is derived from an EMBL/GenBank/DDBJ whole genome shotgun (WGS) entry which is preliminary data.</text>
</comment>
<sequence length="117" mass="13835">DQVHFQTFLIEKCNFDSVGIEIPIHSNRKKSRPLKTSGILKRQPYKTQYSNAVPKGIESDESEEEEYLPKRARIELNNQDIIDKETKSFDLCGAQMKKRRYRTFLNKCWRNLVSIKK</sequence>
<protein>
    <submittedName>
        <fullName evidence="1">Uncharacterized protein</fullName>
    </submittedName>
</protein>